<dbReference type="GO" id="GO:0005694">
    <property type="term" value="C:chromosome"/>
    <property type="evidence" value="ECO:0007669"/>
    <property type="project" value="UniProtKB-SubCell"/>
</dbReference>
<feature type="compositionally biased region" description="Low complexity" evidence="5">
    <location>
        <begin position="93"/>
        <end position="116"/>
    </location>
</feature>
<dbReference type="Proteomes" id="UP000094236">
    <property type="component" value="Unassembled WGS sequence"/>
</dbReference>
<feature type="region of interest" description="Disordered" evidence="5">
    <location>
        <begin position="291"/>
        <end position="330"/>
    </location>
</feature>
<dbReference type="InterPro" id="IPR009072">
    <property type="entry name" value="Histone-fold"/>
</dbReference>
<dbReference type="CDD" id="cd22920">
    <property type="entry name" value="HFD_CENP-T"/>
    <property type="match status" value="1"/>
</dbReference>
<keyword evidence="4" id="KW-0539">Nucleus</keyword>
<feature type="compositionally biased region" description="Acidic residues" evidence="5">
    <location>
        <begin position="564"/>
        <end position="574"/>
    </location>
</feature>
<evidence type="ECO:0000256" key="2">
    <source>
        <dbReference type="ARBA" id="ARBA00004286"/>
    </source>
</evidence>
<sequence length="574" mass="64726">MDDLTSSPDSQLLLEDSGGTPGTPRTPLAAAALAAASNPASNAASSSAALAPSALSGSRENSISPFPNTPPVNNTIVMAPQNTITPRSRISTPISRGIRSGSASGSAPASASASVRSSKRQRRKRRPSTPYTLRAIAKNNETPIRNRNNNNIFNTETKRYTPRDDLKLLSRLLVKEKDDQRKGISDNESIFQQQQQQQQQQTSHDSVLSENTLDEIQRRQRLSNRLSLSNNFPSDIFTDLAIPEAIVQDSNQDNNDLHDFGDYNNNEYNDDVDMDDNNRIILGGKLNRPSDITQNNNTIENFENNYNYGDDDEDDDDDDDDINDGNDGFDNYYSDEIGNQDLSLLNADPTIINQTSNQHVRILSKLPANSNSTTDSKNNNVIPLSTLRYLSKQHLASQIDDYNNNFFKQKQFSKEMLLLLQEISDDFLTMHMDDLSSYAAHGNRKTINHKDVMLFMKRIRFLQPQSDITDLNISEPKIDFNEENDQFLKKNNQKKSLVNLNTKLFSISHKFLNLEDLIEVENYLFQDDFKKLKNTNKKLKVGIDKVEVNNNEMDEHSNSSSNDLEYEDTQEVLA</sequence>
<evidence type="ECO:0000313" key="8">
    <source>
        <dbReference type="Proteomes" id="UP000094236"/>
    </source>
</evidence>
<dbReference type="OrthoDB" id="3995946at2759"/>
<feature type="compositionally biased region" description="Polar residues" evidence="5">
    <location>
        <begin position="58"/>
        <end position="92"/>
    </location>
</feature>
<keyword evidence="8" id="KW-1185">Reference proteome</keyword>
<evidence type="ECO:0000259" key="6">
    <source>
        <dbReference type="Pfam" id="PF15511"/>
    </source>
</evidence>
<evidence type="ECO:0000313" key="7">
    <source>
        <dbReference type="EMBL" id="ODV97535.1"/>
    </source>
</evidence>
<feature type="region of interest" description="Disordered" evidence="5">
    <location>
        <begin position="179"/>
        <end position="208"/>
    </location>
</feature>
<dbReference type="STRING" id="669874.A0A1E4U0L0"/>
<accession>A0A1E4U0L0</accession>
<dbReference type="Gene3D" id="1.10.20.10">
    <property type="entry name" value="Histone, subunit A"/>
    <property type="match status" value="1"/>
</dbReference>
<dbReference type="AlphaFoldDB" id="A0A1E4U0L0"/>
<feature type="region of interest" description="Disordered" evidence="5">
    <location>
        <begin position="550"/>
        <end position="574"/>
    </location>
</feature>
<dbReference type="GO" id="GO:0046982">
    <property type="term" value="F:protein heterodimerization activity"/>
    <property type="evidence" value="ECO:0007669"/>
    <property type="project" value="InterPro"/>
</dbReference>
<evidence type="ECO:0000256" key="1">
    <source>
        <dbReference type="ARBA" id="ARBA00004123"/>
    </source>
</evidence>
<name>A0A1E4U0L0_PACTA</name>
<feature type="compositionally biased region" description="Low complexity" evidence="5">
    <location>
        <begin position="192"/>
        <end position="201"/>
    </location>
</feature>
<feature type="compositionally biased region" description="Acidic residues" evidence="5">
    <location>
        <begin position="309"/>
        <end position="324"/>
    </location>
</feature>
<organism evidence="7 8">
    <name type="scientific">Pachysolen tannophilus NRRL Y-2460</name>
    <dbReference type="NCBI Taxonomy" id="669874"/>
    <lineage>
        <taxon>Eukaryota</taxon>
        <taxon>Fungi</taxon>
        <taxon>Dikarya</taxon>
        <taxon>Ascomycota</taxon>
        <taxon>Saccharomycotina</taxon>
        <taxon>Pichiomycetes</taxon>
        <taxon>Pachysolenaceae</taxon>
        <taxon>Pachysolen</taxon>
    </lineage>
</organism>
<feature type="domain" description="CENP-T/Histone H4 histone fold" evidence="6">
    <location>
        <begin position="408"/>
        <end position="471"/>
    </location>
</feature>
<evidence type="ECO:0000256" key="5">
    <source>
        <dbReference type="SAM" id="MobiDB-lite"/>
    </source>
</evidence>
<dbReference type="Pfam" id="PF15511">
    <property type="entry name" value="CENP-T_C"/>
    <property type="match status" value="1"/>
</dbReference>
<comment type="subcellular location">
    <subcellularLocation>
        <location evidence="2">Chromosome</location>
    </subcellularLocation>
    <subcellularLocation>
        <location evidence="1">Nucleus</location>
    </subcellularLocation>
</comment>
<protein>
    <recommendedName>
        <fullName evidence="6">CENP-T/Histone H4 histone fold domain-containing protein</fullName>
    </recommendedName>
</protein>
<dbReference type="InterPro" id="IPR035425">
    <property type="entry name" value="CENP-T/H4_C"/>
</dbReference>
<keyword evidence="3" id="KW-0158">Chromosome</keyword>
<reference evidence="8" key="1">
    <citation type="submission" date="2016-05" db="EMBL/GenBank/DDBJ databases">
        <title>Comparative genomics of biotechnologically important yeasts.</title>
        <authorList>
            <consortium name="DOE Joint Genome Institute"/>
            <person name="Riley R."/>
            <person name="Haridas S."/>
            <person name="Wolfe K.H."/>
            <person name="Lopes M.R."/>
            <person name="Hittinger C.T."/>
            <person name="Goker M."/>
            <person name="Salamov A."/>
            <person name="Wisecaver J."/>
            <person name="Long T.M."/>
            <person name="Aerts A.L."/>
            <person name="Barry K."/>
            <person name="Choi C."/>
            <person name="Clum A."/>
            <person name="Coughlan A.Y."/>
            <person name="Deshpande S."/>
            <person name="Douglass A.P."/>
            <person name="Hanson S.J."/>
            <person name="Klenk H.-P."/>
            <person name="Labutti K."/>
            <person name="Lapidus A."/>
            <person name="Lindquist E."/>
            <person name="Lipzen A."/>
            <person name="Meier-Kolthoff J.P."/>
            <person name="Ohm R.A."/>
            <person name="Otillar R.P."/>
            <person name="Pangilinan J."/>
            <person name="Peng Y."/>
            <person name="Rokas A."/>
            <person name="Rosa C.A."/>
            <person name="Scheuner C."/>
            <person name="Sibirny A.A."/>
            <person name="Slot J.C."/>
            <person name="Stielow J.B."/>
            <person name="Sun H."/>
            <person name="Kurtzman C.P."/>
            <person name="Blackwell M."/>
            <person name="Grigoriev I.V."/>
            <person name="Jeffries T.W."/>
        </authorList>
    </citation>
    <scope>NUCLEOTIDE SEQUENCE [LARGE SCALE GENOMIC DNA]</scope>
    <source>
        <strain evidence="8">NRRL Y-2460</strain>
    </source>
</reference>
<feature type="compositionally biased region" description="Low complexity" evidence="5">
    <location>
        <begin position="27"/>
        <end position="56"/>
    </location>
</feature>
<evidence type="ECO:0000256" key="4">
    <source>
        <dbReference type="ARBA" id="ARBA00023242"/>
    </source>
</evidence>
<proteinExistence type="predicted"/>
<evidence type="ECO:0000256" key="3">
    <source>
        <dbReference type="ARBA" id="ARBA00022454"/>
    </source>
</evidence>
<feature type="region of interest" description="Disordered" evidence="5">
    <location>
        <begin position="1"/>
        <end position="158"/>
    </location>
</feature>
<gene>
    <name evidence="7" type="ORF">PACTADRAFT_47440</name>
</gene>
<feature type="compositionally biased region" description="Basic residues" evidence="5">
    <location>
        <begin position="117"/>
        <end position="127"/>
    </location>
</feature>
<dbReference type="GO" id="GO:0005634">
    <property type="term" value="C:nucleus"/>
    <property type="evidence" value="ECO:0007669"/>
    <property type="project" value="UniProtKB-SubCell"/>
</dbReference>
<feature type="compositionally biased region" description="Low complexity" evidence="5">
    <location>
        <begin position="292"/>
        <end position="308"/>
    </location>
</feature>
<feature type="compositionally biased region" description="Polar residues" evidence="5">
    <location>
        <begin position="1"/>
        <end position="10"/>
    </location>
</feature>
<feature type="compositionally biased region" description="Low complexity" evidence="5">
    <location>
        <begin position="139"/>
        <end position="155"/>
    </location>
</feature>
<dbReference type="SUPFAM" id="SSF47113">
    <property type="entry name" value="Histone-fold"/>
    <property type="match status" value="1"/>
</dbReference>
<dbReference type="EMBL" id="KV454011">
    <property type="protein sequence ID" value="ODV97535.1"/>
    <property type="molecule type" value="Genomic_DNA"/>
</dbReference>